<accession>A0A430LI56</accession>
<dbReference type="AlphaFoldDB" id="A0A430LI56"/>
<dbReference type="Gene3D" id="1.10.510.10">
    <property type="entry name" value="Transferase(Phosphotransferase) domain 1"/>
    <property type="match status" value="1"/>
</dbReference>
<dbReference type="Pfam" id="PF00069">
    <property type="entry name" value="Pkinase"/>
    <property type="match status" value="1"/>
</dbReference>
<reference evidence="2 3" key="1">
    <citation type="submission" date="2017-06" db="EMBL/GenBank/DDBJ databases">
        <title>Comparative genomic analysis of Ambrosia Fusariam Clade fungi.</title>
        <authorList>
            <person name="Stajich J.E."/>
            <person name="Carrillo J."/>
            <person name="Kijimoto T."/>
            <person name="Eskalen A."/>
            <person name="O'Donnell K."/>
            <person name="Kasson M."/>
        </authorList>
    </citation>
    <scope>NUCLEOTIDE SEQUENCE [LARGE SCALE GENOMIC DNA]</scope>
    <source>
        <strain evidence="2 3">UCR1854</strain>
    </source>
</reference>
<dbReference type="GO" id="GO:0005524">
    <property type="term" value="F:ATP binding"/>
    <property type="evidence" value="ECO:0007669"/>
    <property type="project" value="InterPro"/>
</dbReference>
<feature type="domain" description="Protein kinase" evidence="1">
    <location>
        <begin position="221"/>
        <end position="312"/>
    </location>
</feature>
<evidence type="ECO:0000313" key="3">
    <source>
        <dbReference type="Proteomes" id="UP000287124"/>
    </source>
</evidence>
<dbReference type="InterPro" id="IPR011009">
    <property type="entry name" value="Kinase-like_dom_sf"/>
</dbReference>
<evidence type="ECO:0000313" key="2">
    <source>
        <dbReference type="EMBL" id="RTE75381.1"/>
    </source>
</evidence>
<organism evidence="2 3">
    <name type="scientific">Fusarium euwallaceae</name>
    <dbReference type="NCBI Taxonomy" id="1147111"/>
    <lineage>
        <taxon>Eukaryota</taxon>
        <taxon>Fungi</taxon>
        <taxon>Dikarya</taxon>
        <taxon>Ascomycota</taxon>
        <taxon>Pezizomycotina</taxon>
        <taxon>Sordariomycetes</taxon>
        <taxon>Hypocreomycetidae</taxon>
        <taxon>Hypocreales</taxon>
        <taxon>Nectriaceae</taxon>
        <taxon>Fusarium</taxon>
        <taxon>Fusarium solani species complex</taxon>
    </lineage>
</organism>
<dbReference type="SUPFAM" id="SSF56112">
    <property type="entry name" value="Protein kinase-like (PK-like)"/>
    <property type="match status" value="1"/>
</dbReference>
<dbReference type="GO" id="GO:0004672">
    <property type="term" value="F:protein kinase activity"/>
    <property type="evidence" value="ECO:0007669"/>
    <property type="project" value="InterPro"/>
</dbReference>
<keyword evidence="3" id="KW-1185">Reference proteome</keyword>
<dbReference type="Proteomes" id="UP000287124">
    <property type="component" value="Unassembled WGS sequence"/>
</dbReference>
<gene>
    <name evidence="2" type="ORF">BHE90_010154</name>
</gene>
<comment type="caution">
    <text evidence="2">The sequence shown here is derived from an EMBL/GenBank/DDBJ whole genome shotgun (WGS) entry which is preliminary data.</text>
</comment>
<protein>
    <recommendedName>
        <fullName evidence="1">Protein kinase domain-containing protein</fullName>
    </recommendedName>
</protein>
<sequence length="480" mass="54530">MTAAPRYEIEHHITSTRDDDHDARFTVRRNGKAFYIKVSPSQFSNSPIMTEKYLSYLEVLRSGEEVLGDIYDTDVYEWVMAPFEPLFTELAPSPPCLPEDIMITLQDHLFPEFFVFALDIVDEKPYPRRVAAERSPHRPSFVRFDDDFLDDLETWTAFYDPAGITLSFKDPEDALFKPPNKVLIDNRQTECFFKPCNSSVQIKQELKAYKMILAAGLDSQLYLCHLYGVVMDDSDFILGLLLTYINNGDCPLSTRIHPDDPDDPPPAIRERWVGQLDAALAGLHKAGVVWEDVKAENVLIDRDNNAWITDFGGGYTEGWVDKEIAGTVEGDLVDPKEVADCWDWSLAEDGFSGTWAHSLAFLLAEGTARAQVRASLFTWSSPVRTRIGLRYSWERGWGNPEDETARLLAMNEVGKMPKVRYNEMGGLMRSIVTKVSRDWNCQNWVREALGVMVEKGLITEAEKEKAEEGYCAAVHLRDTE</sequence>
<name>A0A430LI56_9HYPO</name>
<dbReference type="InterPro" id="IPR000719">
    <property type="entry name" value="Prot_kinase_dom"/>
</dbReference>
<dbReference type="EMBL" id="MIKF01000188">
    <property type="protein sequence ID" value="RTE75381.1"/>
    <property type="molecule type" value="Genomic_DNA"/>
</dbReference>
<proteinExistence type="predicted"/>
<evidence type="ECO:0000259" key="1">
    <source>
        <dbReference type="Pfam" id="PF00069"/>
    </source>
</evidence>